<organism evidence="3">
    <name type="scientific">Schizophyllum commune (strain H4-8 / FGSC 9210)</name>
    <name type="common">Split gill fungus</name>
    <dbReference type="NCBI Taxonomy" id="578458"/>
    <lineage>
        <taxon>Eukaryota</taxon>
        <taxon>Fungi</taxon>
        <taxon>Dikarya</taxon>
        <taxon>Basidiomycota</taxon>
        <taxon>Agaricomycotina</taxon>
        <taxon>Agaricomycetes</taxon>
        <taxon>Agaricomycetidae</taxon>
        <taxon>Agaricales</taxon>
        <taxon>Schizophyllaceae</taxon>
        <taxon>Schizophyllum</taxon>
    </lineage>
</organism>
<feature type="chain" id="PRO_5003120776" evidence="1">
    <location>
        <begin position="23"/>
        <end position="121"/>
    </location>
</feature>
<feature type="non-terminal residue" evidence="2">
    <location>
        <position position="121"/>
    </location>
</feature>
<dbReference type="AlphaFoldDB" id="D8QCS2"/>
<protein>
    <submittedName>
        <fullName evidence="2">Uncharacterized protein</fullName>
    </submittedName>
</protein>
<dbReference type="RefSeq" id="XP_003029484.1">
    <property type="nucleotide sequence ID" value="XM_003029438.1"/>
</dbReference>
<feature type="signal peptide" evidence="1">
    <location>
        <begin position="1"/>
        <end position="22"/>
    </location>
</feature>
<evidence type="ECO:0000313" key="3">
    <source>
        <dbReference type="Proteomes" id="UP000007431"/>
    </source>
</evidence>
<name>D8QCS2_SCHCM</name>
<dbReference type="Proteomes" id="UP000007431">
    <property type="component" value="Unassembled WGS sequence"/>
</dbReference>
<dbReference type="OrthoDB" id="10439777at2759"/>
<evidence type="ECO:0000313" key="2">
    <source>
        <dbReference type="EMBL" id="EFI94581.1"/>
    </source>
</evidence>
<gene>
    <name evidence="2" type="ORF">SCHCODRAFT_111664</name>
</gene>
<accession>D8QCS2</accession>
<dbReference type="VEuPathDB" id="FungiDB:SCHCODRAFT_02751210"/>
<keyword evidence="3" id="KW-1185">Reference proteome</keyword>
<dbReference type="InParanoid" id="D8QCS2"/>
<dbReference type="EMBL" id="GL377309">
    <property type="protein sequence ID" value="EFI94581.1"/>
    <property type="molecule type" value="Genomic_DNA"/>
</dbReference>
<sequence>MFAIALALLGAITIINVTSVKSTKACNDPVHQHGNWTLHDTASGPSSVILEDASPDTASSLILDDFRIECPSGHHIGALVPVEGESPKQYALQFVEDDAQLPEGAIYYVKCLGRQPDALRT</sequence>
<dbReference type="KEGG" id="scm:SCHCO_02751210"/>
<dbReference type="GeneID" id="9594234"/>
<keyword evidence="1" id="KW-0732">Signal</keyword>
<dbReference type="HOGENOM" id="CLU_2039411_0_0_1"/>
<proteinExistence type="predicted"/>
<reference evidence="2 3" key="1">
    <citation type="journal article" date="2010" name="Nat. Biotechnol.">
        <title>Genome sequence of the model mushroom Schizophyllum commune.</title>
        <authorList>
            <person name="Ohm R.A."/>
            <person name="de Jong J.F."/>
            <person name="Lugones L.G."/>
            <person name="Aerts A."/>
            <person name="Kothe E."/>
            <person name="Stajich J.E."/>
            <person name="de Vries R.P."/>
            <person name="Record E."/>
            <person name="Levasseur A."/>
            <person name="Baker S.E."/>
            <person name="Bartholomew K.A."/>
            <person name="Coutinho P.M."/>
            <person name="Erdmann S."/>
            <person name="Fowler T.J."/>
            <person name="Gathman A.C."/>
            <person name="Lombard V."/>
            <person name="Henrissat B."/>
            <person name="Knabe N."/>
            <person name="Kuees U."/>
            <person name="Lilly W.W."/>
            <person name="Lindquist E."/>
            <person name="Lucas S."/>
            <person name="Magnuson J.K."/>
            <person name="Piumi F."/>
            <person name="Raudaskoski M."/>
            <person name="Salamov A."/>
            <person name="Schmutz J."/>
            <person name="Schwarze F.W.M.R."/>
            <person name="vanKuyk P.A."/>
            <person name="Horton J.S."/>
            <person name="Grigoriev I.V."/>
            <person name="Woesten H.A.B."/>
        </authorList>
    </citation>
    <scope>NUCLEOTIDE SEQUENCE [LARGE SCALE GENOMIC DNA]</scope>
    <source>
        <strain evidence="3">H4-8 / FGSC 9210</strain>
    </source>
</reference>
<evidence type="ECO:0000256" key="1">
    <source>
        <dbReference type="SAM" id="SignalP"/>
    </source>
</evidence>